<dbReference type="GO" id="GO:0016757">
    <property type="term" value="F:glycosyltransferase activity"/>
    <property type="evidence" value="ECO:0007669"/>
    <property type="project" value="TreeGrafter"/>
</dbReference>
<dbReference type="RefSeq" id="WP_124974854.1">
    <property type="nucleotide sequence ID" value="NZ_BDQK01000013.1"/>
</dbReference>
<gene>
    <name evidence="1" type="ORF">AsFPU1_2355</name>
</gene>
<sequence>MTYKKVVLFFPHNPWPPKSGAHKRCLEIISGLKEIDCEIFLLSSTLSSENQWKESSIDALKKKFVKDVLIYHPNKWDSYSIKLNQKFYTFLKINPPLNSGINSPIGICLWSSKIIREIVPDIIFMNYCYWDKLINHREFQSIRRVIETHDLVTINTKMRDIISPYLSNKFIKANRIDDELLKENFFEVLNLQTDEEEYKIYDQYQTTIAISSTEKNLIEQNTNKTKVILLPMTQEPCYLSNQYQDSALFPIGPNLFNIQGYFYFTQKVLPQILQEIPSFSWQVTGNFQFKLIPKPEERVIIRGFVPDLKKVYELSSFVISPVIGGTGQQVKIVEAMAHGLPVIALKQRAENSPINHGINGFIANNAEEFADYVKQLWQDRTLCRKLGKAAQETIAANFSRELLTEKLLLIIS</sequence>
<dbReference type="Proteomes" id="UP000287247">
    <property type="component" value="Unassembled WGS sequence"/>
</dbReference>
<dbReference type="Gene3D" id="3.40.50.2000">
    <property type="entry name" value="Glycogen Phosphorylase B"/>
    <property type="match status" value="1"/>
</dbReference>
<name>A0A401IID0_APHSA</name>
<keyword evidence="2" id="KW-1185">Reference proteome</keyword>
<comment type="caution">
    <text evidence="1">The sequence shown here is derived from an EMBL/GenBank/DDBJ whole genome shotgun (WGS) entry which is preliminary data.</text>
</comment>
<dbReference type="EMBL" id="BDQK01000013">
    <property type="protein sequence ID" value="GBF80946.1"/>
    <property type="molecule type" value="Genomic_DNA"/>
</dbReference>
<accession>A0A401IID0</accession>
<evidence type="ECO:0008006" key="3">
    <source>
        <dbReference type="Google" id="ProtNLM"/>
    </source>
</evidence>
<dbReference type="SUPFAM" id="SSF53756">
    <property type="entry name" value="UDP-Glycosyltransferase/glycogen phosphorylase"/>
    <property type="match status" value="1"/>
</dbReference>
<evidence type="ECO:0000313" key="1">
    <source>
        <dbReference type="EMBL" id="GBF80946.1"/>
    </source>
</evidence>
<dbReference type="InterPro" id="IPR050194">
    <property type="entry name" value="Glycosyltransferase_grp1"/>
</dbReference>
<proteinExistence type="predicted"/>
<dbReference type="PANTHER" id="PTHR45947:SF3">
    <property type="entry name" value="SULFOQUINOVOSYL TRANSFERASE SQD2"/>
    <property type="match status" value="1"/>
</dbReference>
<dbReference type="PANTHER" id="PTHR45947">
    <property type="entry name" value="SULFOQUINOVOSYL TRANSFERASE SQD2"/>
    <property type="match status" value="1"/>
</dbReference>
<evidence type="ECO:0000313" key="2">
    <source>
        <dbReference type="Proteomes" id="UP000287247"/>
    </source>
</evidence>
<dbReference type="OrthoDB" id="527295at2"/>
<dbReference type="AlphaFoldDB" id="A0A401IID0"/>
<reference evidence="2" key="1">
    <citation type="submission" date="2017-05" db="EMBL/GenBank/DDBJ databases">
        <title>Physiological properties and genetic analysis related to exopolysaccharide production of fresh-water unicellular cyanobacterium Aphanothece sacrum, Suizenji Nori, that has been cultured as a food source in Japan.</title>
        <authorList>
            <person name="Kanesaki Y."/>
            <person name="Yoshikawa S."/>
            <person name="Ohki K."/>
        </authorList>
    </citation>
    <scope>NUCLEOTIDE SEQUENCE [LARGE SCALE GENOMIC DNA]</scope>
    <source>
        <strain evidence="2">FPU1</strain>
    </source>
</reference>
<organism evidence="1 2">
    <name type="scientific">Aphanothece sacrum FPU1</name>
    <dbReference type="NCBI Taxonomy" id="1920663"/>
    <lineage>
        <taxon>Bacteria</taxon>
        <taxon>Bacillati</taxon>
        <taxon>Cyanobacteriota</taxon>
        <taxon>Cyanophyceae</taxon>
        <taxon>Oscillatoriophycideae</taxon>
        <taxon>Chroococcales</taxon>
        <taxon>Aphanothecaceae</taxon>
        <taxon>Aphanothece</taxon>
    </lineage>
</organism>
<dbReference type="Pfam" id="PF13692">
    <property type="entry name" value="Glyco_trans_1_4"/>
    <property type="match status" value="1"/>
</dbReference>
<protein>
    <recommendedName>
        <fullName evidence="3">Glycosyl transferase</fullName>
    </recommendedName>
</protein>